<proteinExistence type="predicted"/>
<dbReference type="EMBL" id="WWEO01000041">
    <property type="protein sequence ID" value="NCD69636.1"/>
    <property type="molecule type" value="Genomic_DNA"/>
</dbReference>
<dbReference type="InterPro" id="IPR012340">
    <property type="entry name" value="NA-bd_OB-fold"/>
</dbReference>
<sequence length="127" mass="14497">MLSNSGINKVFLVGYIGKEPRWHSLGNEPKMLCFPMVTTEFIKKNGSTIEHIEWHQIRVSTGFADSESAFKKGQLIYVQGKIQTRQFTDEQQVKRYKTEIVVQYIQVLNSLAELNPTEHADEPPVTG</sequence>
<accession>A0A965ZH98</accession>
<comment type="caution">
    <text evidence="4">The sequence shown here is derived from an EMBL/GenBank/DDBJ whole genome shotgun (WGS) entry which is preliminary data.</text>
</comment>
<protein>
    <recommendedName>
        <fullName evidence="2 3">Single-stranded DNA-binding protein</fullName>
    </recommendedName>
</protein>
<dbReference type="GO" id="GO:0003697">
    <property type="term" value="F:single-stranded DNA binding"/>
    <property type="evidence" value="ECO:0007669"/>
    <property type="project" value="InterPro"/>
</dbReference>
<evidence type="ECO:0000313" key="4">
    <source>
        <dbReference type="EMBL" id="NCD69636.1"/>
    </source>
</evidence>
<evidence type="ECO:0000256" key="2">
    <source>
        <dbReference type="PIRNR" id="PIRNR002070"/>
    </source>
</evidence>
<dbReference type="CDD" id="cd04496">
    <property type="entry name" value="SSB_OBF"/>
    <property type="match status" value="1"/>
</dbReference>
<keyword evidence="5" id="KW-1185">Reference proteome</keyword>
<evidence type="ECO:0000256" key="1">
    <source>
        <dbReference type="ARBA" id="ARBA00023125"/>
    </source>
</evidence>
<dbReference type="Gene3D" id="2.40.50.140">
    <property type="entry name" value="Nucleic acid-binding proteins"/>
    <property type="match status" value="1"/>
</dbReference>
<dbReference type="PANTHER" id="PTHR10302">
    <property type="entry name" value="SINGLE-STRANDED DNA-BINDING PROTEIN"/>
    <property type="match status" value="1"/>
</dbReference>
<dbReference type="Proteomes" id="UP000638732">
    <property type="component" value="Unassembled WGS sequence"/>
</dbReference>
<dbReference type="Pfam" id="PF00436">
    <property type="entry name" value="SSB"/>
    <property type="match status" value="1"/>
</dbReference>
<keyword evidence="1 2" id="KW-0238">DNA-binding</keyword>
<evidence type="ECO:0000313" key="5">
    <source>
        <dbReference type="Proteomes" id="UP000638732"/>
    </source>
</evidence>
<organism evidence="4 5">
    <name type="scientific">Mucilaginibacter agri</name>
    <dbReference type="NCBI Taxonomy" id="2695265"/>
    <lineage>
        <taxon>Bacteria</taxon>
        <taxon>Pseudomonadati</taxon>
        <taxon>Bacteroidota</taxon>
        <taxon>Sphingobacteriia</taxon>
        <taxon>Sphingobacteriales</taxon>
        <taxon>Sphingobacteriaceae</taxon>
        <taxon>Mucilaginibacter</taxon>
    </lineage>
</organism>
<dbReference type="GO" id="GO:0006260">
    <property type="term" value="P:DNA replication"/>
    <property type="evidence" value="ECO:0007669"/>
    <property type="project" value="InterPro"/>
</dbReference>
<dbReference type="PROSITE" id="PS50935">
    <property type="entry name" value="SSB"/>
    <property type="match status" value="1"/>
</dbReference>
<dbReference type="PIRSF" id="PIRSF002070">
    <property type="entry name" value="SSB"/>
    <property type="match status" value="1"/>
</dbReference>
<evidence type="ECO:0000256" key="3">
    <source>
        <dbReference type="RuleBase" id="RU000524"/>
    </source>
</evidence>
<dbReference type="NCBIfam" id="TIGR00621">
    <property type="entry name" value="ssb"/>
    <property type="match status" value="1"/>
</dbReference>
<dbReference type="GO" id="GO:0009295">
    <property type="term" value="C:nucleoid"/>
    <property type="evidence" value="ECO:0007669"/>
    <property type="project" value="TreeGrafter"/>
</dbReference>
<dbReference type="InterPro" id="IPR011344">
    <property type="entry name" value="ssDNA-bd"/>
</dbReference>
<dbReference type="SUPFAM" id="SSF50249">
    <property type="entry name" value="Nucleic acid-binding proteins"/>
    <property type="match status" value="1"/>
</dbReference>
<dbReference type="AlphaFoldDB" id="A0A965ZH98"/>
<dbReference type="RefSeq" id="WP_166585593.1">
    <property type="nucleotide sequence ID" value="NZ_WWEO01000041.1"/>
</dbReference>
<reference evidence="4" key="1">
    <citation type="submission" date="2020-01" db="EMBL/GenBank/DDBJ databases">
        <authorList>
            <person name="Seo Y.L."/>
        </authorList>
    </citation>
    <scope>NUCLEOTIDE SEQUENCE</scope>
    <source>
        <strain evidence="4">R11</strain>
    </source>
</reference>
<name>A0A965ZH98_9SPHI</name>
<dbReference type="PANTHER" id="PTHR10302:SF0">
    <property type="entry name" value="SINGLE-STRANDED DNA-BINDING PROTEIN, MITOCHONDRIAL"/>
    <property type="match status" value="1"/>
</dbReference>
<reference evidence="4" key="2">
    <citation type="submission" date="2020-10" db="EMBL/GenBank/DDBJ databases">
        <title>Mucilaginibacter sp. nov., isolated from soil.</title>
        <authorList>
            <person name="Jeon C.O."/>
        </authorList>
    </citation>
    <scope>NUCLEOTIDE SEQUENCE</scope>
    <source>
        <strain evidence="4">R11</strain>
    </source>
</reference>
<gene>
    <name evidence="4" type="primary">ssb</name>
    <name evidence="4" type="ORF">GSY63_09740</name>
</gene>
<dbReference type="InterPro" id="IPR000424">
    <property type="entry name" value="Primosome_PriB/ssb"/>
</dbReference>